<reference evidence="2 3" key="1">
    <citation type="submission" date="2019-02" db="EMBL/GenBank/DDBJ databases">
        <title>Deep-cultivation of Planctomycetes and their phenomic and genomic characterization uncovers novel biology.</title>
        <authorList>
            <person name="Wiegand S."/>
            <person name="Jogler M."/>
            <person name="Boedeker C."/>
            <person name="Pinto D."/>
            <person name="Vollmers J."/>
            <person name="Rivas-Marin E."/>
            <person name="Kohn T."/>
            <person name="Peeters S.H."/>
            <person name="Heuer A."/>
            <person name="Rast P."/>
            <person name="Oberbeckmann S."/>
            <person name="Bunk B."/>
            <person name="Jeske O."/>
            <person name="Meyerdierks A."/>
            <person name="Storesund J.E."/>
            <person name="Kallscheuer N."/>
            <person name="Luecker S."/>
            <person name="Lage O.M."/>
            <person name="Pohl T."/>
            <person name="Merkel B.J."/>
            <person name="Hornburger P."/>
            <person name="Mueller R.-W."/>
            <person name="Bruemmer F."/>
            <person name="Labrenz M."/>
            <person name="Spormann A.M."/>
            <person name="Op den Camp H."/>
            <person name="Overmann J."/>
            <person name="Amann R."/>
            <person name="Jetten M.S.M."/>
            <person name="Mascher T."/>
            <person name="Medema M.H."/>
            <person name="Devos D.P."/>
            <person name="Kaster A.-K."/>
            <person name="Ovreas L."/>
            <person name="Rohde M."/>
            <person name="Galperin M.Y."/>
            <person name="Jogler C."/>
        </authorList>
    </citation>
    <scope>NUCLEOTIDE SEQUENCE [LARGE SCALE GENOMIC DNA]</scope>
    <source>
        <strain evidence="2 3">Spb1</strain>
    </source>
</reference>
<dbReference type="Gene3D" id="2.40.10.480">
    <property type="match status" value="1"/>
</dbReference>
<sequence length="434" mass="47642">MVCLLPAHLRLSASFPSRSLCQFLSVASLLAALSVSFSEIEVLAADWPQFRGPSGEGLSSETMLPIEWSEEKNIRWKTEIPGRGWSSPALRDGKIWLTTAVDDGKQLRAICVDAAQGQILHDVLVFELDDPGAIHSKNSHASPTPWIEDNRIYVHFGAHGTACLDPSGKILWKTKLEYDHRHGPAASPVVVDQLLIISCDGDDKQFVVALDKLTGKEVWRTSREGAMAYCTPLFIQVPLPDGTKQAQVVCPGGEWVIAYNPQTGEEIWKVRYPKGYSNVPRPVYAHGLVVVSSGYNTPVVFAIDPTGQGDITETHVRWQMKKGAPLNPSPVVVGDEIYFISDGGIASCVDMKTGKVHWQQRIPGNYSASWVFAAGKLYITNEAGLTTVVRPGTEFEVLAENPLPGRTLATLAPVDQSIYLRTDHHLYRIEAPKP</sequence>
<dbReference type="InterPro" id="IPR011047">
    <property type="entry name" value="Quinoprotein_ADH-like_sf"/>
</dbReference>
<evidence type="ECO:0000313" key="2">
    <source>
        <dbReference type="EMBL" id="QDV29139.1"/>
    </source>
</evidence>
<dbReference type="InterPro" id="IPR018391">
    <property type="entry name" value="PQQ_b-propeller_rpt"/>
</dbReference>
<accession>A0A518GKM4</accession>
<dbReference type="PANTHER" id="PTHR34512">
    <property type="entry name" value="CELL SURFACE PROTEIN"/>
    <property type="match status" value="1"/>
</dbReference>
<proteinExistence type="predicted"/>
<dbReference type="AlphaFoldDB" id="A0A518GKM4"/>
<dbReference type="SUPFAM" id="SSF50998">
    <property type="entry name" value="Quinoprotein alcohol dehydrogenase-like"/>
    <property type="match status" value="1"/>
</dbReference>
<evidence type="ECO:0000313" key="3">
    <source>
        <dbReference type="Proteomes" id="UP000315349"/>
    </source>
</evidence>
<dbReference type="Proteomes" id="UP000315349">
    <property type="component" value="Chromosome"/>
</dbReference>
<dbReference type="KEGG" id="peh:Spb1_10080"/>
<dbReference type="PANTHER" id="PTHR34512:SF30">
    <property type="entry name" value="OUTER MEMBRANE PROTEIN ASSEMBLY FACTOR BAMB"/>
    <property type="match status" value="1"/>
</dbReference>
<keyword evidence="3" id="KW-1185">Reference proteome</keyword>
<dbReference type="RefSeq" id="WP_145296607.1">
    <property type="nucleotide sequence ID" value="NZ_CP036299.1"/>
</dbReference>
<feature type="domain" description="Pyrrolo-quinoline quinone repeat" evidence="1">
    <location>
        <begin position="111"/>
        <end position="360"/>
    </location>
</feature>
<dbReference type="Gene3D" id="2.130.10.10">
    <property type="entry name" value="YVTN repeat-like/Quinoprotein amine dehydrogenase"/>
    <property type="match status" value="1"/>
</dbReference>
<dbReference type="OrthoDB" id="244732at2"/>
<organism evidence="2 3">
    <name type="scientific">Planctopirus ephydatiae</name>
    <dbReference type="NCBI Taxonomy" id="2528019"/>
    <lineage>
        <taxon>Bacteria</taxon>
        <taxon>Pseudomonadati</taxon>
        <taxon>Planctomycetota</taxon>
        <taxon>Planctomycetia</taxon>
        <taxon>Planctomycetales</taxon>
        <taxon>Planctomycetaceae</taxon>
        <taxon>Planctopirus</taxon>
    </lineage>
</organism>
<dbReference type="InterPro" id="IPR002372">
    <property type="entry name" value="PQQ_rpt_dom"/>
</dbReference>
<gene>
    <name evidence="2" type="ORF">Spb1_10080</name>
</gene>
<evidence type="ECO:0000259" key="1">
    <source>
        <dbReference type="Pfam" id="PF13360"/>
    </source>
</evidence>
<protein>
    <submittedName>
        <fullName evidence="2">Outer membrane biogenesis protein BamB</fullName>
    </submittedName>
</protein>
<dbReference type="EMBL" id="CP036299">
    <property type="protein sequence ID" value="QDV29139.1"/>
    <property type="molecule type" value="Genomic_DNA"/>
</dbReference>
<dbReference type="SMART" id="SM00564">
    <property type="entry name" value="PQQ"/>
    <property type="match status" value="3"/>
</dbReference>
<dbReference type="InterPro" id="IPR015943">
    <property type="entry name" value="WD40/YVTN_repeat-like_dom_sf"/>
</dbReference>
<dbReference type="Pfam" id="PF13360">
    <property type="entry name" value="PQQ_2"/>
    <property type="match status" value="1"/>
</dbReference>
<name>A0A518GKM4_9PLAN</name>